<dbReference type="GO" id="GO:0005737">
    <property type="term" value="C:cytoplasm"/>
    <property type="evidence" value="ECO:0007669"/>
    <property type="project" value="UniProtKB-SubCell"/>
</dbReference>
<evidence type="ECO:0000313" key="12">
    <source>
        <dbReference type="EMBL" id="KPI45890.1"/>
    </source>
</evidence>
<dbReference type="GO" id="GO:0030170">
    <property type="term" value="F:pyridoxal phosphate binding"/>
    <property type="evidence" value="ECO:0007669"/>
    <property type="project" value="InterPro"/>
</dbReference>
<keyword evidence="8" id="KW-0663">Pyridoxal phosphate</keyword>
<reference evidence="12 13" key="1">
    <citation type="submission" date="2015-06" db="EMBL/GenBank/DDBJ databases">
        <title>Draft genome of the ant-associated black yeast Phialophora attae CBS 131958.</title>
        <authorList>
            <person name="Moreno L.F."/>
            <person name="Stielow B.J."/>
            <person name="de Hoog S."/>
            <person name="Vicente V.A."/>
            <person name="Weiss V.A."/>
            <person name="de Vries M."/>
            <person name="Cruz L.M."/>
            <person name="Souza E.M."/>
        </authorList>
    </citation>
    <scope>NUCLEOTIDE SEQUENCE [LARGE SCALE GENOMIC DNA]</scope>
    <source>
        <strain evidence="12 13">CBS 131958</strain>
    </source>
</reference>
<dbReference type="Gene3D" id="3.40.50.1100">
    <property type="match status" value="2"/>
</dbReference>
<gene>
    <name evidence="12" type="ORF">AB675_272</name>
</gene>
<dbReference type="SUPFAM" id="SSF53686">
    <property type="entry name" value="Tryptophan synthase beta subunit-like PLP-dependent enzymes"/>
    <property type="match status" value="1"/>
</dbReference>
<dbReference type="PROSITE" id="PS00165">
    <property type="entry name" value="DEHYDRATASE_SER_THR"/>
    <property type="match status" value="1"/>
</dbReference>
<dbReference type="GO" id="GO:0003941">
    <property type="term" value="F:L-serine ammonia-lyase activity"/>
    <property type="evidence" value="ECO:0007669"/>
    <property type="project" value="UniProtKB-EC"/>
</dbReference>
<comment type="caution">
    <text evidence="12">The sequence shown here is derived from an EMBL/GenBank/DDBJ whole genome shotgun (WGS) entry which is preliminary data.</text>
</comment>
<dbReference type="InterPro" id="IPR000634">
    <property type="entry name" value="Ser/Thr_deHydtase_PyrdxlP-BS"/>
</dbReference>
<dbReference type="Proteomes" id="UP000038010">
    <property type="component" value="Unassembled WGS sequence"/>
</dbReference>
<dbReference type="FunFam" id="3.40.50.1100:FF:000040">
    <property type="entry name" value="L-serine dehydratase, putative"/>
    <property type="match status" value="1"/>
</dbReference>
<dbReference type="VEuPathDB" id="FungiDB:AB675_272"/>
<keyword evidence="13" id="KW-1185">Reference proteome</keyword>
<evidence type="ECO:0000256" key="9">
    <source>
        <dbReference type="ARBA" id="ARBA00023239"/>
    </source>
</evidence>
<dbReference type="InterPro" id="IPR050147">
    <property type="entry name" value="Ser/Thr_Dehydratase"/>
</dbReference>
<dbReference type="GO" id="GO:0004794">
    <property type="term" value="F:threonine deaminase activity"/>
    <property type="evidence" value="ECO:0007669"/>
    <property type="project" value="TreeGrafter"/>
</dbReference>
<dbReference type="Pfam" id="PF00291">
    <property type="entry name" value="PALP"/>
    <property type="match status" value="1"/>
</dbReference>
<evidence type="ECO:0000259" key="11">
    <source>
        <dbReference type="Pfam" id="PF00291"/>
    </source>
</evidence>
<comment type="cofactor">
    <cofactor evidence="1">
        <name>pyridoxal 5'-phosphate</name>
        <dbReference type="ChEBI" id="CHEBI:597326"/>
    </cofactor>
</comment>
<dbReference type="GO" id="GO:0006565">
    <property type="term" value="P:L-serine catabolic process"/>
    <property type="evidence" value="ECO:0007669"/>
    <property type="project" value="TreeGrafter"/>
</dbReference>
<evidence type="ECO:0000256" key="8">
    <source>
        <dbReference type="ARBA" id="ARBA00022898"/>
    </source>
</evidence>
<keyword evidence="7" id="KW-0963">Cytoplasm</keyword>
<feature type="domain" description="Tryptophan synthase beta chain-like PALP" evidence="11">
    <location>
        <begin position="14"/>
        <end position="353"/>
    </location>
</feature>
<dbReference type="InterPro" id="IPR001926">
    <property type="entry name" value="TrpB-like_PALP"/>
</dbReference>
<evidence type="ECO:0000256" key="6">
    <source>
        <dbReference type="ARBA" id="ARBA00022432"/>
    </source>
</evidence>
<evidence type="ECO:0000313" key="13">
    <source>
        <dbReference type="Proteomes" id="UP000038010"/>
    </source>
</evidence>
<organism evidence="12 13">
    <name type="scientific">Cyphellophora attinorum</name>
    <dbReference type="NCBI Taxonomy" id="1664694"/>
    <lineage>
        <taxon>Eukaryota</taxon>
        <taxon>Fungi</taxon>
        <taxon>Dikarya</taxon>
        <taxon>Ascomycota</taxon>
        <taxon>Pezizomycotina</taxon>
        <taxon>Eurotiomycetes</taxon>
        <taxon>Chaetothyriomycetidae</taxon>
        <taxon>Chaetothyriales</taxon>
        <taxon>Cyphellophoraceae</taxon>
        <taxon>Cyphellophora</taxon>
    </lineage>
</organism>
<dbReference type="PANTHER" id="PTHR48078:SF2">
    <property type="entry name" value="CATABOLIC L-SERINE_THREONINE DEHYDRATASE"/>
    <property type="match status" value="1"/>
</dbReference>
<name>A0A0N1HI36_9EURO</name>
<evidence type="ECO:0000256" key="4">
    <source>
        <dbReference type="ARBA" id="ARBA00010869"/>
    </source>
</evidence>
<proteinExistence type="inferred from homology"/>
<dbReference type="PANTHER" id="PTHR48078">
    <property type="entry name" value="THREONINE DEHYDRATASE, MITOCHONDRIAL-RELATED"/>
    <property type="match status" value="1"/>
</dbReference>
<dbReference type="AlphaFoldDB" id="A0A0N1HI36"/>
<accession>A0A0N1HI36</accession>
<dbReference type="STRING" id="1664694.A0A0N1HI36"/>
<evidence type="ECO:0000256" key="1">
    <source>
        <dbReference type="ARBA" id="ARBA00001933"/>
    </source>
</evidence>
<dbReference type="GeneID" id="28734593"/>
<evidence type="ECO:0000256" key="10">
    <source>
        <dbReference type="ARBA" id="ARBA00049406"/>
    </source>
</evidence>
<keyword evidence="6" id="KW-0312">Gluconeogenesis</keyword>
<protein>
    <recommendedName>
        <fullName evidence="5">L-serine ammonia-lyase</fullName>
        <ecNumber evidence="5">4.3.1.17</ecNumber>
    </recommendedName>
</protein>
<evidence type="ECO:0000256" key="3">
    <source>
        <dbReference type="ARBA" id="ARBA00004742"/>
    </source>
</evidence>
<dbReference type="GO" id="GO:0006094">
    <property type="term" value="P:gluconeogenesis"/>
    <property type="evidence" value="ECO:0007669"/>
    <property type="project" value="UniProtKB-KW"/>
</dbReference>
<dbReference type="InterPro" id="IPR036052">
    <property type="entry name" value="TrpB-like_PALP_sf"/>
</dbReference>
<comment type="catalytic activity">
    <reaction evidence="10">
        <text>L-serine = pyruvate + NH4(+)</text>
        <dbReference type="Rhea" id="RHEA:19169"/>
        <dbReference type="ChEBI" id="CHEBI:15361"/>
        <dbReference type="ChEBI" id="CHEBI:28938"/>
        <dbReference type="ChEBI" id="CHEBI:33384"/>
        <dbReference type="EC" id="4.3.1.17"/>
    </reaction>
</comment>
<keyword evidence="9" id="KW-0456">Lyase</keyword>
<dbReference type="GO" id="GO:0006567">
    <property type="term" value="P:L-threonine catabolic process"/>
    <property type="evidence" value="ECO:0007669"/>
    <property type="project" value="TreeGrafter"/>
</dbReference>
<comment type="similarity">
    <text evidence="4">Belongs to the serine/threonine dehydratase family.</text>
</comment>
<evidence type="ECO:0000256" key="2">
    <source>
        <dbReference type="ARBA" id="ARBA00004496"/>
    </source>
</evidence>
<dbReference type="RefSeq" id="XP_018005853.1">
    <property type="nucleotide sequence ID" value="XM_018142723.1"/>
</dbReference>
<dbReference type="EC" id="4.3.1.17" evidence="5"/>
<comment type="subcellular location">
    <subcellularLocation>
        <location evidence="2">Cytoplasm</location>
    </subcellularLocation>
</comment>
<comment type="pathway">
    <text evidence="3">Carbohydrate biosynthesis; gluconeogenesis.</text>
</comment>
<evidence type="ECO:0000256" key="7">
    <source>
        <dbReference type="ARBA" id="ARBA00022490"/>
    </source>
</evidence>
<evidence type="ECO:0000256" key="5">
    <source>
        <dbReference type="ARBA" id="ARBA00012093"/>
    </source>
</evidence>
<sequence length="391" mass="41077">MANNPPSPPQHPLWRRTPLVESAILSRSAGCRIFLKLENLQPSSSFKSRGIGNFVRKAADAAAVAASQSAAPTINGTTTQSGPEIHFYISSGGNAGLAAISAATTLGYPCTVALPTSASPAILAKLRAAGASDVLVHGHSWFEADQYLRETVMPDAEARSGVKGIYVPPFDHEDVWEGHSTMIGEIEAQMRELGEEDRPNAIVCSVGGGGLLSGVIQGAQKAGWVGREAASNGTKTKIIATETVGAESLHKSLEAGKQVTLPGITSIAASLGAVRVADRAFELASDPSNNVVSAVLTDAEAAMGCWRFADDERMLVEPACGVSVALAYEPDRLRELVGGDLNRESKVVIVVCGGSRIDLDTLEEYRRKYGKQIEEMRLSGNGDVPSALKGV</sequence>
<dbReference type="EMBL" id="LFJN01000001">
    <property type="protein sequence ID" value="KPI45890.1"/>
    <property type="molecule type" value="Genomic_DNA"/>
</dbReference>
<dbReference type="GO" id="GO:0009097">
    <property type="term" value="P:isoleucine biosynthetic process"/>
    <property type="evidence" value="ECO:0007669"/>
    <property type="project" value="TreeGrafter"/>
</dbReference>
<dbReference type="OrthoDB" id="7773036at2759"/>